<reference evidence="1 2" key="1">
    <citation type="submission" date="2019-01" db="EMBL/GenBank/DDBJ databases">
        <title>Novel species of Cellulomonas.</title>
        <authorList>
            <person name="Liu Q."/>
            <person name="Xin Y.-H."/>
        </authorList>
    </citation>
    <scope>NUCLEOTIDE SEQUENCE [LARGE SCALE GENOMIC DNA]</scope>
    <source>
        <strain evidence="1 2">HLT2-17</strain>
    </source>
</reference>
<name>A0A4V1ZHF9_9MICO</name>
<accession>A0A4V1ZHF9</accession>
<dbReference type="RefSeq" id="WP_130101726.1">
    <property type="nucleotide sequence ID" value="NZ_SDWW01000010.1"/>
</dbReference>
<organism evidence="1 2">
    <name type="scientific">Pengzhenrongella frigida</name>
    <dbReference type="NCBI Taxonomy" id="1259133"/>
    <lineage>
        <taxon>Bacteria</taxon>
        <taxon>Bacillati</taxon>
        <taxon>Actinomycetota</taxon>
        <taxon>Actinomycetes</taxon>
        <taxon>Micrococcales</taxon>
        <taxon>Pengzhenrongella</taxon>
    </lineage>
</organism>
<dbReference type="AlphaFoldDB" id="A0A4V1ZHF9"/>
<evidence type="ECO:0000313" key="1">
    <source>
        <dbReference type="EMBL" id="RYV51904.1"/>
    </source>
</evidence>
<evidence type="ECO:0000313" key="2">
    <source>
        <dbReference type="Proteomes" id="UP000293764"/>
    </source>
</evidence>
<dbReference type="EMBL" id="SDWW01000010">
    <property type="protein sequence ID" value="RYV51904.1"/>
    <property type="molecule type" value="Genomic_DNA"/>
</dbReference>
<keyword evidence="2" id="KW-1185">Reference proteome</keyword>
<gene>
    <name evidence="1" type="ORF">EUA98_05750</name>
</gene>
<comment type="caution">
    <text evidence="1">The sequence shown here is derived from an EMBL/GenBank/DDBJ whole genome shotgun (WGS) entry which is preliminary data.</text>
</comment>
<dbReference type="Proteomes" id="UP000293764">
    <property type="component" value="Unassembled WGS sequence"/>
</dbReference>
<proteinExistence type="predicted"/>
<protein>
    <submittedName>
        <fullName evidence="1">Uncharacterized protein</fullName>
    </submittedName>
</protein>
<dbReference type="OrthoDB" id="4869138at2"/>
<sequence length="142" mass="14931">MVRAYLRAQTDCLSDPPTTEPTCFDTVAIGTELVNLKNALTSAQAMETRVVGEIAPASIQMQGVDLASDPAASPPVVPTVVLVVCADVSGYNVVDKAGQSIVPPDRAATSPLEVSVYNYEYPNQAQWRVGYVVPAEDSACSG</sequence>